<feature type="repeat" description="PPR" evidence="2">
    <location>
        <begin position="532"/>
        <end position="566"/>
    </location>
</feature>
<dbReference type="SUPFAM" id="SSF48452">
    <property type="entry name" value="TPR-like"/>
    <property type="match status" value="1"/>
</dbReference>
<dbReference type="InterPro" id="IPR011990">
    <property type="entry name" value="TPR-like_helical_dom_sf"/>
</dbReference>
<dbReference type="FunFam" id="1.25.40.10:FF:000381">
    <property type="entry name" value="Pentatricopeptide repeat-containing protein"/>
    <property type="match status" value="2"/>
</dbReference>
<reference evidence="4" key="1">
    <citation type="submission" date="2019-09" db="EMBL/GenBank/DDBJ databases">
        <authorList>
            <person name="Zhang L."/>
        </authorList>
    </citation>
    <scope>NUCLEOTIDE SEQUENCE</scope>
</reference>
<accession>A0A5K0VK48</accession>
<dbReference type="InterPro" id="IPR002885">
    <property type="entry name" value="PPR_rpt"/>
</dbReference>
<dbReference type="Pfam" id="PF20431">
    <property type="entry name" value="E_motif"/>
    <property type="match status" value="1"/>
</dbReference>
<evidence type="ECO:0000259" key="3">
    <source>
        <dbReference type="Pfam" id="PF14432"/>
    </source>
</evidence>
<dbReference type="FunFam" id="1.25.40.10:FF:000031">
    <property type="entry name" value="Pentatricopeptide repeat-containing protein mitochondrial"/>
    <property type="match status" value="1"/>
</dbReference>
<dbReference type="Pfam" id="PF13041">
    <property type="entry name" value="PPR_2"/>
    <property type="match status" value="4"/>
</dbReference>
<dbReference type="EMBL" id="LR721774">
    <property type="protein sequence ID" value="VVV41717.1"/>
    <property type="molecule type" value="Genomic_DNA"/>
</dbReference>
<dbReference type="InterPro" id="IPR046960">
    <property type="entry name" value="PPR_At4g14850-like_plant"/>
</dbReference>
<dbReference type="NCBIfam" id="TIGR00756">
    <property type="entry name" value="PPR"/>
    <property type="match status" value="5"/>
</dbReference>
<dbReference type="Gene3D" id="1.25.40.10">
    <property type="entry name" value="Tetratricopeptide repeat domain"/>
    <property type="match status" value="4"/>
</dbReference>
<dbReference type="Pfam" id="PF01535">
    <property type="entry name" value="PPR"/>
    <property type="match status" value="2"/>
</dbReference>
<protein>
    <recommendedName>
        <fullName evidence="3">DYW domain-containing protein</fullName>
    </recommendedName>
</protein>
<evidence type="ECO:0000256" key="1">
    <source>
        <dbReference type="ARBA" id="ARBA00022737"/>
    </source>
</evidence>
<dbReference type="FunFam" id="1.25.40.10:FF:000366">
    <property type="entry name" value="Pentatricopeptide (PPR) repeat-containing protein"/>
    <property type="match status" value="1"/>
</dbReference>
<dbReference type="Gramene" id="NC1G0135450.1">
    <property type="protein sequence ID" value="NC1G0135450.1:cds"/>
    <property type="gene ID" value="NC1G0135450"/>
</dbReference>
<name>A0A5K0VK48_9MAGN</name>
<dbReference type="PROSITE" id="PS51375">
    <property type="entry name" value="PPR"/>
    <property type="match status" value="5"/>
</dbReference>
<dbReference type="InterPro" id="IPR046848">
    <property type="entry name" value="E_motif"/>
</dbReference>
<proteinExistence type="predicted"/>
<dbReference type="FunFam" id="1.25.40.10:FF:000073">
    <property type="entry name" value="Pentatricopeptide repeat-containing protein chloroplastic"/>
    <property type="match status" value="1"/>
</dbReference>
<organism evidence="4">
    <name type="scientific">Nymphaea colorata</name>
    <name type="common">pocket water lily</name>
    <dbReference type="NCBI Taxonomy" id="210225"/>
    <lineage>
        <taxon>Eukaryota</taxon>
        <taxon>Viridiplantae</taxon>
        <taxon>Streptophyta</taxon>
        <taxon>Embryophyta</taxon>
        <taxon>Tracheophyta</taxon>
        <taxon>Spermatophyta</taxon>
        <taxon>Magnoliopsida</taxon>
        <taxon>Nymphaeales</taxon>
        <taxon>Nymphaeaceae</taxon>
        <taxon>Nymphaea</taxon>
    </lineage>
</organism>
<dbReference type="AlphaFoldDB" id="A0A5K0VK48"/>
<feature type="repeat" description="PPR" evidence="2">
    <location>
        <begin position="128"/>
        <end position="162"/>
    </location>
</feature>
<dbReference type="InterPro" id="IPR032867">
    <property type="entry name" value="DYW_dom"/>
</dbReference>
<feature type="repeat" description="PPR" evidence="2">
    <location>
        <begin position="669"/>
        <end position="703"/>
    </location>
</feature>
<dbReference type="Pfam" id="PF14432">
    <property type="entry name" value="DYW_deaminase"/>
    <property type="match status" value="1"/>
</dbReference>
<evidence type="ECO:0000313" key="4">
    <source>
        <dbReference type="EMBL" id="VVV41717.1"/>
    </source>
</evidence>
<dbReference type="GO" id="GO:0008270">
    <property type="term" value="F:zinc ion binding"/>
    <property type="evidence" value="ECO:0007669"/>
    <property type="project" value="InterPro"/>
</dbReference>
<keyword evidence="1" id="KW-0677">Repeat</keyword>
<sequence length="841" mass="94346">MALRCSNNLFSGGPSLIRLPKKKQLKETTKNGRFNEEIRRLCESNNLGEVFSFFYSNNAPSSSFLYGCLLQSCTRNRFLEGGVRVHLQIIKSGFKLDGFVLISLLNMYIKCGYLQLARKVFDDITPKSLIAWNTMISGYCSCGALNEALALFKGMLLEEHQPDQYTLSSIIKGCQDHHDLLQGEQLHSLAIKFGYVEDEFVINALIDLYASCASIDDAFRVFDGSLQKSATTWNSIMARSVEHELYSECASLYMKMKENGVAATEFTFSSILRACTGLEKIDVGDQVHAQVIVHGFISDIVIRSALLDLYVKCGDLRKGRKLFDSMHVKNVIIWNTLIRGYGLQDKVEEAFLLFKMMRYEGLVLDIFTFPAVLSGATSDHVFKEYTGVHGLIIKTGYQRDPFVGTALVAMYSANQSLEEARYAFEDIELKDVASWSSMIAANVQNGEVQEALRILHQVLELGIKPNQFMYSTVFSGCSKISSLEIGKQIHSHGIRSGFFCDGPVSNSLLTMYSNCGCITEARKIFKSVSEPTVASYNAMISALAQHGDANEAFLLFRTMQFEGLEPDSITVLGVLSACNHAGLVDEGHEFFYTVKESHGIDLNYQHYACVADILSRAGRLDEAERFISNMPFEPGPSVWLALLGACRKHGNIELGSKVAKLLIEMEPDEAITYVLLTNIYTSLGRMDEAKDIRDLMKTRGIKKDHGVSWIEIRGEMHSFVVEDQKHPCCSEIYRKLDILISRIKEVGYVPDMTSASFEWDDVERERSLFYHSEKLAITFGLLTSTPGTVIRVMQNLRVCNDCHSAIKYISLVTGRDIVLRDNHRFHHFKGGSCSCSCGDYW</sequence>
<dbReference type="GO" id="GO:0009451">
    <property type="term" value="P:RNA modification"/>
    <property type="evidence" value="ECO:0007669"/>
    <property type="project" value="InterPro"/>
</dbReference>
<feature type="repeat" description="PPR" evidence="2">
    <location>
        <begin position="330"/>
        <end position="364"/>
    </location>
</feature>
<evidence type="ECO:0000256" key="2">
    <source>
        <dbReference type="PROSITE-ProRule" id="PRU00708"/>
    </source>
</evidence>
<dbReference type="PANTHER" id="PTHR47926">
    <property type="entry name" value="PENTATRICOPEPTIDE REPEAT-CONTAINING PROTEIN"/>
    <property type="match status" value="1"/>
</dbReference>
<feature type="domain" description="DYW" evidence="3">
    <location>
        <begin position="747"/>
        <end position="841"/>
    </location>
</feature>
<feature type="repeat" description="PPR" evidence="2">
    <location>
        <begin position="431"/>
        <end position="465"/>
    </location>
</feature>
<gene>
    <name evidence="4" type="ORF">NYM_LOCUS2362</name>
</gene>
<dbReference type="GO" id="GO:0003723">
    <property type="term" value="F:RNA binding"/>
    <property type="evidence" value="ECO:0007669"/>
    <property type="project" value="InterPro"/>
</dbReference>
<dbReference type="PANTHER" id="PTHR47926:SF530">
    <property type="entry name" value="DYW DOMAIN-CONTAINING PROTEIN"/>
    <property type="match status" value="1"/>
</dbReference>